<dbReference type="InterPro" id="IPR035965">
    <property type="entry name" value="PAS-like_dom_sf"/>
</dbReference>
<evidence type="ECO:0000313" key="4">
    <source>
        <dbReference type="EMBL" id="ROP44906.1"/>
    </source>
</evidence>
<keyword evidence="5" id="KW-1185">Reference proteome</keyword>
<evidence type="ECO:0000313" key="5">
    <source>
        <dbReference type="Proteomes" id="UP000276232"/>
    </source>
</evidence>
<dbReference type="PROSITE" id="PS50113">
    <property type="entry name" value="PAC"/>
    <property type="match status" value="1"/>
</dbReference>
<dbReference type="PROSITE" id="PS50112">
    <property type="entry name" value="PAS"/>
    <property type="match status" value="1"/>
</dbReference>
<dbReference type="NCBIfam" id="TIGR00229">
    <property type="entry name" value="sensory_box"/>
    <property type="match status" value="1"/>
</dbReference>
<evidence type="ECO:0000256" key="1">
    <source>
        <dbReference type="ARBA" id="ARBA00022801"/>
    </source>
</evidence>
<dbReference type="PANTHER" id="PTHR43156:SF2">
    <property type="entry name" value="STAGE II SPORULATION PROTEIN E"/>
    <property type="match status" value="1"/>
</dbReference>
<dbReference type="SUPFAM" id="SSF55785">
    <property type="entry name" value="PYP-like sensor domain (PAS domain)"/>
    <property type="match status" value="1"/>
</dbReference>
<dbReference type="Gene3D" id="3.60.40.10">
    <property type="entry name" value="PPM-type phosphatase domain"/>
    <property type="match status" value="1"/>
</dbReference>
<dbReference type="SUPFAM" id="SSF55781">
    <property type="entry name" value="GAF domain-like"/>
    <property type="match status" value="1"/>
</dbReference>
<dbReference type="SMART" id="SM00091">
    <property type="entry name" value="PAS"/>
    <property type="match status" value="2"/>
</dbReference>
<name>A0A3N1HR56_9ACTN</name>
<feature type="domain" description="PAS" evidence="2">
    <location>
        <begin position="172"/>
        <end position="222"/>
    </location>
</feature>
<dbReference type="RefSeq" id="WP_123379122.1">
    <property type="nucleotide sequence ID" value="NZ_RJKN01000002.1"/>
</dbReference>
<dbReference type="InParanoid" id="A0A3N1HR56"/>
<dbReference type="SUPFAM" id="SSF81606">
    <property type="entry name" value="PP2C-like"/>
    <property type="match status" value="1"/>
</dbReference>
<dbReference type="Gene3D" id="3.30.450.20">
    <property type="entry name" value="PAS domain"/>
    <property type="match status" value="1"/>
</dbReference>
<keyword evidence="1" id="KW-0378">Hydrolase</keyword>
<dbReference type="SMART" id="SM00086">
    <property type="entry name" value="PAC"/>
    <property type="match status" value="1"/>
</dbReference>
<dbReference type="InterPro" id="IPR029016">
    <property type="entry name" value="GAF-like_dom_sf"/>
</dbReference>
<dbReference type="AlphaFoldDB" id="A0A3N1HR56"/>
<dbReference type="InterPro" id="IPR052016">
    <property type="entry name" value="Bact_Sigma-Reg"/>
</dbReference>
<dbReference type="InterPro" id="IPR036457">
    <property type="entry name" value="PPM-type-like_dom_sf"/>
</dbReference>
<dbReference type="GO" id="GO:0016791">
    <property type="term" value="F:phosphatase activity"/>
    <property type="evidence" value="ECO:0007669"/>
    <property type="project" value="TreeGrafter"/>
</dbReference>
<dbReference type="InterPro" id="IPR000700">
    <property type="entry name" value="PAS-assoc_C"/>
</dbReference>
<dbReference type="InterPro" id="IPR001932">
    <property type="entry name" value="PPM-type_phosphatase-like_dom"/>
</dbReference>
<dbReference type="OrthoDB" id="319881at2"/>
<dbReference type="Pfam" id="PF07228">
    <property type="entry name" value="SpoIIE"/>
    <property type="match status" value="1"/>
</dbReference>
<evidence type="ECO:0000259" key="2">
    <source>
        <dbReference type="PROSITE" id="PS50112"/>
    </source>
</evidence>
<sequence length="701" mass="73468">MTEISGLAEAEPTAGAALPAVVLDSPAAVLLVDLGQGDVVYANHLAQQLAPGLGLPAAIGDWSRAAGLRDASGEEMEESSAPLQRVAAGEPVAGEAVSAARGSDATEAREALWVVGIPLTDAPPPLATRALVVMLPMREQAAVEGLRASSDLRHRAVLASDLSFSISDPHREDNPLVWVNPAFERTTGYTSEQVVGKNCRFLQGPGTDRAAVARIAQALRDDEPVTEVLLNHRADGTAFWNEVVISPVFDADGRLTHHVGVQSDVTLRVEGAAERDRALEAARRANARLEALSRVSEALASRFDSHEALASLPGLVVPDLAGWAFVVEADTQGRAVGVHVAHGDPAHVEDAAAMERVDLGVLQRAPELVDVLSGSVTSPVVIDLSTAEGTEGLEPEAARAVEAVRLGRVVLVPLRARGRTTAVLGLVVGEREPNQADLTTMADVGLRAGLAVDNARLYEREHAAALTLQRSLLPDLPDLDGFDVAATYLPASVGAEVGGDWYDVLDLPDGGVGVAIGDVMGHDLQAAAAMGQLRSVLRSYAWSGDEPGAVVRQLDLLVRGLGMAGLATCVYARIQADDEGRCVVSYAKAGHPPPLMLVPGEGVHRLDQALSTPIGVAAAAPGAEQAELEMRPGSSLVLYTDGLLERRDRPLREGIEQLEAVLRAAPADADAAALRDLVVEGLVDDVAALDDDTCVLIVRHR</sequence>
<gene>
    <name evidence="4" type="ORF">EDC03_1036</name>
</gene>
<organism evidence="4 5">
    <name type="scientific">Pseudokineococcus lusitanus</name>
    <dbReference type="NCBI Taxonomy" id="763993"/>
    <lineage>
        <taxon>Bacteria</taxon>
        <taxon>Bacillati</taxon>
        <taxon>Actinomycetota</taxon>
        <taxon>Actinomycetes</taxon>
        <taxon>Kineosporiales</taxon>
        <taxon>Kineosporiaceae</taxon>
        <taxon>Pseudokineococcus</taxon>
    </lineage>
</organism>
<protein>
    <submittedName>
        <fullName evidence="4">PAS domain S-box-containing protein</fullName>
    </submittedName>
</protein>
<dbReference type="EMBL" id="RJKN01000002">
    <property type="protein sequence ID" value="ROP44906.1"/>
    <property type="molecule type" value="Genomic_DNA"/>
</dbReference>
<dbReference type="InterPro" id="IPR000014">
    <property type="entry name" value="PAS"/>
</dbReference>
<dbReference type="Gene3D" id="3.30.450.40">
    <property type="match status" value="1"/>
</dbReference>
<evidence type="ECO:0000259" key="3">
    <source>
        <dbReference type="PROSITE" id="PS50113"/>
    </source>
</evidence>
<reference evidence="4 5" key="1">
    <citation type="journal article" date="2015" name="Stand. Genomic Sci.">
        <title>Genomic Encyclopedia of Bacterial and Archaeal Type Strains, Phase III: the genomes of soil and plant-associated and newly described type strains.</title>
        <authorList>
            <person name="Whitman W.B."/>
            <person name="Woyke T."/>
            <person name="Klenk H.P."/>
            <person name="Zhou Y."/>
            <person name="Lilburn T.G."/>
            <person name="Beck B.J."/>
            <person name="De Vos P."/>
            <person name="Vandamme P."/>
            <person name="Eisen J.A."/>
            <person name="Garrity G."/>
            <person name="Hugenholtz P."/>
            <person name="Kyrpides N.C."/>
        </authorList>
    </citation>
    <scope>NUCLEOTIDE SEQUENCE [LARGE SCALE GENOMIC DNA]</scope>
    <source>
        <strain evidence="4 5">CECT 7306</strain>
    </source>
</reference>
<dbReference type="CDD" id="cd00130">
    <property type="entry name" value="PAS"/>
    <property type="match status" value="1"/>
</dbReference>
<accession>A0A3N1HR56</accession>
<feature type="domain" description="PAC" evidence="3">
    <location>
        <begin position="224"/>
        <end position="277"/>
    </location>
</feature>
<dbReference type="SMART" id="SM00331">
    <property type="entry name" value="PP2C_SIG"/>
    <property type="match status" value="1"/>
</dbReference>
<comment type="caution">
    <text evidence="4">The sequence shown here is derived from an EMBL/GenBank/DDBJ whole genome shotgun (WGS) entry which is preliminary data.</text>
</comment>
<dbReference type="InterPro" id="IPR001610">
    <property type="entry name" value="PAC"/>
</dbReference>
<dbReference type="Pfam" id="PF13426">
    <property type="entry name" value="PAS_9"/>
    <property type="match status" value="1"/>
</dbReference>
<dbReference type="Proteomes" id="UP000276232">
    <property type="component" value="Unassembled WGS sequence"/>
</dbReference>
<proteinExistence type="predicted"/>
<dbReference type="PANTHER" id="PTHR43156">
    <property type="entry name" value="STAGE II SPORULATION PROTEIN E-RELATED"/>
    <property type="match status" value="1"/>
</dbReference>